<dbReference type="InterPro" id="IPR050492">
    <property type="entry name" value="Bact_metal-bind_prot9"/>
</dbReference>
<feature type="signal peptide" evidence="6">
    <location>
        <begin position="1"/>
        <end position="25"/>
    </location>
</feature>
<comment type="similarity">
    <text evidence="1 4">Belongs to the bacterial solute-binding protein 9 family.</text>
</comment>
<dbReference type="GO" id="GO:0046872">
    <property type="term" value="F:metal ion binding"/>
    <property type="evidence" value="ECO:0007669"/>
    <property type="project" value="InterPro"/>
</dbReference>
<dbReference type="SUPFAM" id="SSF53807">
    <property type="entry name" value="Helical backbone' metal receptor"/>
    <property type="match status" value="1"/>
</dbReference>
<evidence type="ECO:0000313" key="8">
    <source>
        <dbReference type="EMBL" id="MBF7807655.1"/>
    </source>
</evidence>
<evidence type="ECO:0000256" key="5">
    <source>
        <dbReference type="SAM" id="Coils"/>
    </source>
</evidence>
<feature type="coiled-coil region" evidence="5">
    <location>
        <begin position="138"/>
        <end position="180"/>
    </location>
</feature>
<keyword evidence="5" id="KW-0175">Coiled coil</keyword>
<dbReference type="PRINTS" id="PR00691">
    <property type="entry name" value="ADHESINB"/>
</dbReference>
<evidence type="ECO:0000313" key="7">
    <source>
        <dbReference type="EMBL" id="AJG97184.1"/>
    </source>
</evidence>
<dbReference type="EMBL" id="MWMH01000004">
    <property type="protein sequence ID" value="OOP72739.1"/>
    <property type="molecule type" value="Genomic_DNA"/>
</dbReference>
<dbReference type="Proteomes" id="UP000822184">
    <property type="component" value="Unassembled WGS sequence"/>
</dbReference>
<dbReference type="PROSITE" id="PS51257">
    <property type="entry name" value="PROKAR_LIPOPROTEIN"/>
    <property type="match status" value="1"/>
</dbReference>
<dbReference type="RefSeq" id="WP_011967826.1">
    <property type="nucleotide sequence ID" value="NZ_BKAK01000009.1"/>
</dbReference>
<dbReference type="Proteomes" id="UP000190959">
    <property type="component" value="Unassembled WGS sequence"/>
</dbReference>
<evidence type="ECO:0000313" key="10">
    <source>
        <dbReference type="EMBL" id="OOP72739.1"/>
    </source>
</evidence>
<dbReference type="EMBL" id="CP010086">
    <property type="protein sequence ID" value="AJG97184.1"/>
    <property type="molecule type" value="Genomic_DNA"/>
</dbReference>
<keyword evidence="2 4" id="KW-0813">Transport</keyword>
<dbReference type="InterPro" id="IPR006129">
    <property type="entry name" value="AdhesinB"/>
</dbReference>
<dbReference type="PANTHER" id="PTHR42953">
    <property type="entry name" value="HIGH-AFFINITY ZINC UPTAKE SYSTEM PROTEIN ZNUA-RELATED"/>
    <property type="match status" value="1"/>
</dbReference>
<reference evidence="8" key="5">
    <citation type="submission" date="2020-11" db="EMBL/GenBank/DDBJ databases">
        <authorList>
            <person name="Thieme N."/>
            <person name="Liebl W."/>
            <person name="Zverlov V."/>
        </authorList>
    </citation>
    <scope>NUCLEOTIDE SEQUENCE</scope>
    <source>
        <strain evidence="8">NT08</strain>
    </source>
</reference>
<evidence type="ECO:0000313" key="12">
    <source>
        <dbReference type="Proteomes" id="UP000190959"/>
    </source>
</evidence>
<dbReference type="GO" id="GO:0007155">
    <property type="term" value="P:cell adhesion"/>
    <property type="evidence" value="ECO:0007669"/>
    <property type="project" value="InterPro"/>
</dbReference>
<dbReference type="InterPro" id="IPR006127">
    <property type="entry name" value="ZnuA-like"/>
</dbReference>
<sequence>MKKKIISGALAVLVSFMLIGCGANANTGIQNKTEDKLKIAVSIYPLKEFAEKIAGDKADVICLVPDNMEPHDYEPKTKDFQELTKSNAFIYNGLGMEEWVGQVNEAIKNTNVIVVDSSTGIETRQEGDAVDPHAWLSLKNAEIQSSNIKDTLVKLDEKNKDYYEENYNKFKEELESLYSEYKPKFDTLSKKNFITGHAAFGYLCRDFGLTQKSVENLFAEGEPTPKQLKDLVSFCKDNNIKTVFSESLASPKVSETLAKEVQADVVPILTLESKEDDKNYIEAMRYNLDEIYKCLSKE</sequence>
<gene>
    <name evidence="9" type="ORF">BCD95_005525</name>
    <name evidence="10" type="ORF">CBEIBR21_13035</name>
    <name evidence="8" type="ORF">IS491_02760</name>
    <name evidence="7" type="ORF">LF65_00548</name>
</gene>
<dbReference type="AlphaFoldDB" id="A0A0B5Q4U8"/>
<name>A0A0B5Q4U8_CLOBE</name>
<feature type="chain" id="PRO_5013445830" evidence="6">
    <location>
        <begin position="26"/>
        <end position="298"/>
    </location>
</feature>
<keyword evidence="3 6" id="KW-0732">Signal</keyword>
<dbReference type="OMA" id="HAAYDYL"/>
<reference evidence="7" key="2">
    <citation type="submission" date="2016-02" db="EMBL/GenBank/DDBJ databases">
        <title>Genome sequence of Clostridium beijerinckii strain 59B.</title>
        <authorList>
            <person name="Little G.T."/>
            <person name="Minton N.P."/>
        </authorList>
    </citation>
    <scope>NUCLEOTIDE SEQUENCE</scope>
    <source>
        <strain evidence="7">NCIMB 14988</strain>
    </source>
</reference>
<evidence type="ECO:0000313" key="9">
    <source>
        <dbReference type="EMBL" id="NSB17266.1"/>
    </source>
</evidence>
<dbReference type="Proteomes" id="UP000631418">
    <property type="component" value="Unassembled WGS sequence"/>
</dbReference>
<dbReference type="Proteomes" id="UP000031866">
    <property type="component" value="Chromosome"/>
</dbReference>
<evidence type="ECO:0000256" key="3">
    <source>
        <dbReference type="ARBA" id="ARBA00022729"/>
    </source>
</evidence>
<reference evidence="10 12" key="3">
    <citation type="submission" date="2017-02" db="EMBL/GenBank/DDBJ databases">
        <title>Genome sequence of Clostridium beijerinckii Br21.</title>
        <authorList>
            <person name="Fonseca B.C."/>
            <person name="Guazzaroni M.E."/>
            <person name="Riano-Pachon D.M."/>
            <person name="Reginatto V."/>
        </authorList>
    </citation>
    <scope>NUCLEOTIDE SEQUENCE [LARGE SCALE GENOMIC DNA]</scope>
    <source>
        <strain evidence="10 12">Br21</strain>
    </source>
</reference>
<evidence type="ECO:0000256" key="6">
    <source>
        <dbReference type="SAM" id="SignalP"/>
    </source>
</evidence>
<dbReference type="PANTHER" id="PTHR42953:SF3">
    <property type="entry name" value="HIGH-AFFINITY ZINC UPTAKE SYSTEM PROTEIN ZNUA"/>
    <property type="match status" value="1"/>
</dbReference>
<dbReference type="GeneID" id="66343392"/>
<evidence type="ECO:0000313" key="11">
    <source>
        <dbReference type="Proteomes" id="UP000031866"/>
    </source>
</evidence>
<dbReference type="KEGG" id="cbei:LF65_00548"/>
<evidence type="ECO:0000256" key="2">
    <source>
        <dbReference type="ARBA" id="ARBA00022448"/>
    </source>
</evidence>
<reference evidence="11" key="1">
    <citation type="submission" date="2014-12" db="EMBL/GenBank/DDBJ databases">
        <title>Genome sequence of Clostridium beijerinckii strain 59B.</title>
        <authorList>
            <person name="Little G.T."/>
            <person name="Minton N.P."/>
        </authorList>
    </citation>
    <scope>NUCLEOTIDE SEQUENCE [LARGE SCALE GENOMIC DNA]</scope>
    <source>
        <strain evidence="11">59B</strain>
    </source>
</reference>
<dbReference type="PRINTS" id="PR00690">
    <property type="entry name" value="ADHESNFAMILY"/>
</dbReference>
<protein>
    <submittedName>
        <fullName evidence="7 8">ABC transporter substrate-binding protein</fullName>
    </submittedName>
    <submittedName>
        <fullName evidence="9">Zinc transport system substrate-binding protein</fullName>
    </submittedName>
</protein>
<proteinExistence type="inferred from homology"/>
<dbReference type="EMBL" id="JABTDW010000001">
    <property type="protein sequence ID" value="NSB17266.1"/>
    <property type="molecule type" value="Genomic_DNA"/>
</dbReference>
<reference evidence="9" key="4">
    <citation type="submission" date="2020-06" db="EMBL/GenBank/DDBJ databases">
        <title>Genomic insights into acetone-butanol-ethanol (ABE) fermentation by sequencing solventogenic clostridia strains.</title>
        <authorList>
            <person name="Brown S."/>
        </authorList>
    </citation>
    <scope>NUCLEOTIDE SEQUENCE</scope>
    <source>
        <strain evidence="9">DJ123</strain>
    </source>
</reference>
<dbReference type="Gene3D" id="3.40.50.1980">
    <property type="entry name" value="Nitrogenase molybdenum iron protein domain"/>
    <property type="match status" value="2"/>
</dbReference>
<dbReference type="GO" id="GO:0030001">
    <property type="term" value="P:metal ion transport"/>
    <property type="evidence" value="ECO:0007669"/>
    <property type="project" value="InterPro"/>
</dbReference>
<organism evidence="7 11">
    <name type="scientific">Clostridium beijerinckii</name>
    <name type="common">Clostridium MP</name>
    <dbReference type="NCBI Taxonomy" id="1520"/>
    <lineage>
        <taxon>Bacteria</taxon>
        <taxon>Bacillati</taxon>
        <taxon>Bacillota</taxon>
        <taxon>Clostridia</taxon>
        <taxon>Eubacteriales</taxon>
        <taxon>Clostridiaceae</taxon>
        <taxon>Clostridium</taxon>
    </lineage>
</organism>
<evidence type="ECO:0000256" key="1">
    <source>
        <dbReference type="ARBA" id="ARBA00011028"/>
    </source>
</evidence>
<accession>A0A0B5Q4U8</accession>
<dbReference type="InterPro" id="IPR006128">
    <property type="entry name" value="Lipoprotein_PsaA-like"/>
</dbReference>
<dbReference type="OrthoDB" id="9810636at2"/>
<evidence type="ECO:0000256" key="4">
    <source>
        <dbReference type="RuleBase" id="RU003512"/>
    </source>
</evidence>
<dbReference type="EMBL" id="JADOEF010000001">
    <property type="protein sequence ID" value="MBF7807655.1"/>
    <property type="molecule type" value="Genomic_DNA"/>
</dbReference>
<dbReference type="Pfam" id="PF01297">
    <property type="entry name" value="ZnuA"/>
    <property type="match status" value="1"/>
</dbReference>
<dbReference type="STRING" id="1520.LF65_00548"/>